<sequence length="214" mass="24106">MAARGRTGPKSLKRKVGTRLPRKTLAVYCEGQRTEPEYLEALRREPLIRDVAAVDLTIETQGKGSVPLTLVKMAIAAKEKTDREQGEVDEFWCVFDVEWPRNHPGLTEALTLAARHGILVAVSNPCFELWLALHFNDHRRWLDNDGARRLRRTHDGQSDKGLAAQTYMTLRKAAADRARALEKWHAGNGTEFPHDNPSTGMHRLIASVTPPFDH</sequence>
<dbReference type="Pfam" id="PF13707">
    <property type="entry name" value="RloB"/>
    <property type="match status" value="1"/>
</dbReference>
<protein>
    <recommendedName>
        <fullName evidence="3">RloB-like protein</fullName>
    </recommendedName>
</protein>
<name>A0A810MU28_9ACTN</name>
<evidence type="ECO:0000313" key="2">
    <source>
        <dbReference type="Proteomes" id="UP000680866"/>
    </source>
</evidence>
<evidence type="ECO:0008006" key="3">
    <source>
        <dbReference type="Google" id="ProtNLM"/>
    </source>
</evidence>
<organism evidence="1 2">
    <name type="scientific">Polymorphospora rubra</name>
    <dbReference type="NCBI Taxonomy" id="338584"/>
    <lineage>
        <taxon>Bacteria</taxon>
        <taxon>Bacillati</taxon>
        <taxon>Actinomycetota</taxon>
        <taxon>Actinomycetes</taxon>
        <taxon>Micromonosporales</taxon>
        <taxon>Micromonosporaceae</taxon>
        <taxon>Polymorphospora</taxon>
    </lineage>
</organism>
<keyword evidence="2" id="KW-1185">Reference proteome</keyword>
<gene>
    <name evidence="1" type="ORF">Prubr_01940</name>
</gene>
<accession>A0A810MU28</accession>
<dbReference type="AlphaFoldDB" id="A0A810MU28"/>
<dbReference type="EMBL" id="AP023359">
    <property type="protein sequence ID" value="BCJ63173.1"/>
    <property type="molecule type" value="Genomic_DNA"/>
</dbReference>
<dbReference type="Proteomes" id="UP000680866">
    <property type="component" value="Chromosome"/>
</dbReference>
<dbReference type="KEGG" id="pry:Prubr_01940"/>
<dbReference type="RefSeq" id="WP_212820695.1">
    <property type="nucleotide sequence ID" value="NZ_AP023359.1"/>
</dbReference>
<dbReference type="InterPro" id="IPR025591">
    <property type="entry name" value="RloB"/>
</dbReference>
<proteinExistence type="predicted"/>
<reference evidence="1" key="1">
    <citation type="submission" date="2020-08" db="EMBL/GenBank/DDBJ databases">
        <title>Whole genome shotgun sequence of Polymorphospora rubra NBRC 101157.</title>
        <authorList>
            <person name="Komaki H."/>
            <person name="Tamura T."/>
        </authorList>
    </citation>
    <scope>NUCLEOTIDE SEQUENCE</scope>
    <source>
        <strain evidence="1">NBRC 101157</strain>
    </source>
</reference>
<evidence type="ECO:0000313" key="1">
    <source>
        <dbReference type="EMBL" id="BCJ63173.1"/>
    </source>
</evidence>